<evidence type="ECO:0000259" key="2">
    <source>
        <dbReference type="PROSITE" id="PS50238"/>
    </source>
</evidence>
<evidence type="ECO:0000313" key="4">
    <source>
        <dbReference type="Proteomes" id="UP000236333"/>
    </source>
</evidence>
<evidence type="ECO:0000313" key="3">
    <source>
        <dbReference type="EMBL" id="PNH02645.1"/>
    </source>
</evidence>
<dbReference type="OrthoDB" id="185175at2759"/>
<dbReference type="InterPro" id="IPR039102">
    <property type="entry name" value="FAM13"/>
</dbReference>
<reference evidence="3 4" key="1">
    <citation type="journal article" date="2017" name="Mol. Biol. Evol.">
        <title>The 4-celled Tetrabaena socialis nuclear genome reveals the essential components for genetic control of cell number at the origin of multicellularity in the volvocine lineage.</title>
        <authorList>
            <person name="Featherston J."/>
            <person name="Arakaki Y."/>
            <person name="Hanschen E.R."/>
            <person name="Ferris P.J."/>
            <person name="Michod R.E."/>
            <person name="Olson B.J.S.C."/>
            <person name="Nozaki H."/>
            <person name="Durand P.M."/>
        </authorList>
    </citation>
    <scope>NUCLEOTIDE SEQUENCE [LARGE SCALE GENOMIC DNA]</scope>
    <source>
        <strain evidence="3 4">NIES-571</strain>
    </source>
</reference>
<dbReference type="InterPro" id="IPR008936">
    <property type="entry name" value="Rho_GTPase_activation_prot"/>
</dbReference>
<feature type="compositionally biased region" description="Low complexity" evidence="1">
    <location>
        <begin position="592"/>
        <end position="610"/>
    </location>
</feature>
<dbReference type="Proteomes" id="UP000236333">
    <property type="component" value="Unassembled WGS sequence"/>
</dbReference>
<sequence>MVFGTSLRPDVFAQAPKCAATSQIKGDIDGGAVLCDLLNGTCPAVVGSLLKRWLEELPEPLLSWDQQVELLSACKDEGCIEARITSLNDAVALVDHITLGTLKPLLLFLQQYCFRQRRFDQQLLQVAVAFAPILFPAALAAGAEELRLAEETVATLVSNALHIFNPALAANVPVVTPQALCEAAAEMRESEDEQQQAQYDEDQQMQQQVWMGEEEARAHMLQHQQQHLQRAESGGAAPEHLLPERPASPVEWRRQQQRQPYEGGYDDEYETEPYMHDPAFITEFHTLVEDCVTSSLFSYDSDDEYEYDSGSDCHSGSAARGGRVRSSSTAAAGGEEDDCASLGSFASYSGFAALLSSGGASSGGGAYAIASAPSPPQHHIGAGCYASHGEPAATEATLELPYSPNTEVVPLPLPCVADGWSAPELVAGPAPAAHVFRHPAAGKTMQPHFAFGPAHVTAGSPKAAAATSTAADAFTTLTQREVAQGGVICIISAQPGAAALAAAVAASSAAAAAAAPKDHHLRRQQPPYLLAPTPSAEVGTEATGRHGLTPINVAELLLEQAALLCEPQTQAGRAASAGARPRLTEGGAISPGHAQGHGHAAGASRPAGRMTMGGGGPAAGDAAVVPSSPGTDRRVTMGGGGLAAALPQQHRQQQQLPHQYKAQQQLLRSPPPSSGGGAACSPRRRQTMGGDGGRGSSGGGDGGSGGSSVRSGGGSSVRSGGSSGGGGLSFRSGGGSSGGGVGTTAGASALGYAGYLQVFLSADRASLLVVENTTPAAAAHRLPIKSLPPAAMACEKELLKRQLKDVSAAYERLIGAPLTPSLKEPLRPVYVRYHKIKALIAGGAVAACSGRKQVLATPPTALTA</sequence>
<dbReference type="Gene3D" id="1.10.555.10">
    <property type="entry name" value="Rho GTPase activation protein"/>
    <property type="match status" value="1"/>
</dbReference>
<keyword evidence="4" id="KW-1185">Reference proteome</keyword>
<dbReference type="InterPro" id="IPR000198">
    <property type="entry name" value="RhoGAP_dom"/>
</dbReference>
<accession>A0A2J7ZQV1</accession>
<dbReference type="Pfam" id="PF00620">
    <property type="entry name" value="RhoGAP"/>
    <property type="match status" value="1"/>
</dbReference>
<evidence type="ECO:0000256" key="1">
    <source>
        <dbReference type="SAM" id="MobiDB-lite"/>
    </source>
</evidence>
<feature type="compositionally biased region" description="Gly residues" evidence="1">
    <location>
        <begin position="689"/>
        <end position="740"/>
    </location>
</feature>
<feature type="region of interest" description="Disordered" evidence="1">
    <location>
        <begin position="573"/>
        <end position="740"/>
    </location>
</feature>
<feature type="region of interest" description="Disordered" evidence="1">
    <location>
        <begin position="307"/>
        <end position="336"/>
    </location>
</feature>
<dbReference type="SMART" id="SM00324">
    <property type="entry name" value="RhoGAP"/>
    <property type="match status" value="1"/>
</dbReference>
<dbReference type="EMBL" id="PGGS01000617">
    <property type="protein sequence ID" value="PNH02645.1"/>
    <property type="molecule type" value="Genomic_DNA"/>
</dbReference>
<feature type="domain" description="Rho-GAP" evidence="2">
    <location>
        <begin position="1"/>
        <end position="164"/>
    </location>
</feature>
<feature type="compositionally biased region" description="Low complexity" evidence="1">
    <location>
        <begin position="310"/>
        <end position="333"/>
    </location>
</feature>
<feature type="region of interest" description="Disordered" evidence="1">
    <location>
        <begin position="224"/>
        <end position="267"/>
    </location>
</feature>
<dbReference type="GO" id="GO:0007165">
    <property type="term" value="P:signal transduction"/>
    <property type="evidence" value="ECO:0007669"/>
    <property type="project" value="InterPro"/>
</dbReference>
<feature type="compositionally biased region" description="Low complexity" evidence="1">
    <location>
        <begin position="643"/>
        <end position="659"/>
    </location>
</feature>
<dbReference type="PANTHER" id="PTHR15904">
    <property type="entry name" value="FAM13"/>
    <property type="match status" value="1"/>
</dbReference>
<dbReference type="SUPFAM" id="SSF48350">
    <property type="entry name" value="GTPase activation domain, GAP"/>
    <property type="match status" value="1"/>
</dbReference>
<dbReference type="PROSITE" id="PS50238">
    <property type="entry name" value="RHOGAP"/>
    <property type="match status" value="1"/>
</dbReference>
<name>A0A2J7ZQV1_9CHLO</name>
<comment type="caution">
    <text evidence="3">The sequence shown here is derived from an EMBL/GenBank/DDBJ whole genome shotgun (WGS) entry which is preliminary data.</text>
</comment>
<gene>
    <name evidence="3" type="ORF">TSOC_011360</name>
</gene>
<organism evidence="3 4">
    <name type="scientific">Tetrabaena socialis</name>
    <dbReference type="NCBI Taxonomy" id="47790"/>
    <lineage>
        <taxon>Eukaryota</taxon>
        <taxon>Viridiplantae</taxon>
        <taxon>Chlorophyta</taxon>
        <taxon>core chlorophytes</taxon>
        <taxon>Chlorophyceae</taxon>
        <taxon>CS clade</taxon>
        <taxon>Chlamydomonadales</taxon>
        <taxon>Tetrabaenaceae</taxon>
        <taxon>Tetrabaena</taxon>
    </lineage>
</organism>
<dbReference type="PANTHER" id="PTHR15904:SF17">
    <property type="entry name" value="RHO-GAP DOMAIN-CONTAINING PROTEIN"/>
    <property type="match status" value="1"/>
</dbReference>
<proteinExistence type="predicted"/>
<dbReference type="AlphaFoldDB" id="A0A2J7ZQV1"/>
<protein>
    <recommendedName>
        <fullName evidence="2">Rho-GAP domain-containing protein</fullName>
    </recommendedName>
</protein>